<name>A0A3G2ECR0_9BURK</name>
<feature type="domain" description="Tail specific protease" evidence="2">
    <location>
        <begin position="135"/>
        <end position="347"/>
    </location>
</feature>
<dbReference type="AlphaFoldDB" id="A0A3G2ECR0"/>
<reference evidence="3 4" key="1">
    <citation type="submission" date="2018-10" db="EMBL/GenBank/DDBJ databases">
        <title>Effects of UV and annual dynamics of microbial communities in freshwater RAS systems.</title>
        <authorList>
            <person name="Bekkelund A.K."/>
            <person name="Hansen B.R."/>
            <person name="Stokken H."/>
            <person name="Eriksen B.F."/>
            <person name="Kashulin N.A."/>
        </authorList>
    </citation>
    <scope>NUCLEOTIDE SEQUENCE [LARGE SCALE GENOMIC DNA]</scope>
    <source>
        <strain evidence="3 4">BHSEK</strain>
    </source>
</reference>
<organism evidence="3 4">
    <name type="scientific">Janthinobacterium agaricidamnosum</name>
    <dbReference type="NCBI Taxonomy" id="55508"/>
    <lineage>
        <taxon>Bacteria</taxon>
        <taxon>Pseudomonadati</taxon>
        <taxon>Pseudomonadota</taxon>
        <taxon>Betaproteobacteria</taxon>
        <taxon>Burkholderiales</taxon>
        <taxon>Oxalobacteraceae</taxon>
        <taxon>Janthinobacterium</taxon>
    </lineage>
</organism>
<dbReference type="GO" id="GO:0008236">
    <property type="term" value="F:serine-type peptidase activity"/>
    <property type="evidence" value="ECO:0007669"/>
    <property type="project" value="InterPro"/>
</dbReference>
<evidence type="ECO:0000256" key="1">
    <source>
        <dbReference type="SAM" id="SignalP"/>
    </source>
</evidence>
<keyword evidence="1" id="KW-0732">Signal</keyword>
<proteinExistence type="predicted"/>
<dbReference type="GO" id="GO:0006508">
    <property type="term" value="P:proteolysis"/>
    <property type="evidence" value="ECO:0007669"/>
    <property type="project" value="InterPro"/>
</dbReference>
<gene>
    <name evidence="3" type="ORF">D9M09_19515</name>
</gene>
<dbReference type="Proteomes" id="UP000279594">
    <property type="component" value="Chromosome"/>
</dbReference>
<dbReference type="EMBL" id="CP033019">
    <property type="protein sequence ID" value="AYM77744.1"/>
    <property type="molecule type" value="Genomic_DNA"/>
</dbReference>
<feature type="signal peptide" evidence="1">
    <location>
        <begin position="1"/>
        <end position="21"/>
    </location>
</feature>
<evidence type="ECO:0000313" key="3">
    <source>
        <dbReference type="EMBL" id="AYM77744.1"/>
    </source>
</evidence>
<accession>A0A3G2ECR0</accession>
<feature type="chain" id="PRO_5017920672" description="Tail specific protease domain-containing protein" evidence="1">
    <location>
        <begin position="22"/>
        <end position="378"/>
    </location>
</feature>
<dbReference type="Gene3D" id="3.90.226.10">
    <property type="entry name" value="2-enoyl-CoA Hydratase, Chain A, domain 1"/>
    <property type="match status" value="1"/>
</dbReference>
<keyword evidence="4" id="KW-1185">Reference proteome</keyword>
<evidence type="ECO:0000259" key="2">
    <source>
        <dbReference type="Pfam" id="PF03572"/>
    </source>
</evidence>
<evidence type="ECO:0000313" key="4">
    <source>
        <dbReference type="Proteomes" id="UP000279594"/>
    </source>
</evidence>
<sequence>MRLCSFAATLLTTLTVSHTQAATPGETCLQDLRVLPAFLLENDTGARQHLAQKGQAYFDQALASASTAAARVNGEAACNTVLSGYLSQWRKGHLQIMPTGALKHETPAAAPSSTAAPTATIDDRAPSLQLLSPHTALLTLPSFFPGYAGLINDLLESKRDELASRRNWIIDVRRNNGGSDSTYAPLLPWLASGESVNIGGEWLSTPANIASQENICALYAPGDATCTKYMALAVTRMRSVQPGQFVAQSTNGPVSYASVSGQAVQPSRVAVLVDRDCGSSCEQFLLEARQSFRVKLIGRNSGGALDYSNLRMHPLPSGRRQLAYATSRSARLPDLQVDLDGIMPDIYLPPPKDEAERAQEIVRVQRWLEGGTLRPNNI</sequence>
<dbReference type="InterPro" id="IPR005151">
    <property type="entry name" value="Tail-specific_protease"/>
</dbReference>
<dbReference type="Pfam" id="PF03572">
    <property type="entry name" value="Peptidase_S41"/>
    <property type="match status" value="1"/>
</dbReference>
<dbReference type="SUPFAM" id="SSF52096">
    <property type="entry name" value="ClpP/crotonase"/>
    <property type="match status" value="1"/>
</dbReference>
<dbReference type="RefSeq" id="WP_121670175.1">
    <property type="nucleotide sequence ID" value="NZ_CP033019.1"/>
</dbReference>
<dbReference type="InterPro" id="IPR029045">
    <property type="entry name" value="ClpP/crotonase-like_dom_sf"/>
</dbReference>
<protein>
    <recommendedName>
        <fullName evidence="2">Tail specific protease domain-containing protein</fullName>
    </recommendedName>
</protein>